<dbReference type="GO" id="GO:0071269">
    <property type="term" value="P:L-homocysteine biosynthetic process"/>
    <property type="evidence" value="ECO:0007669"/>
    <property type="project" value="TreeGrafter"/>
</dbReference>
<proteinExistence type="predicted"/>
<dbReference type="AlphaFoldDB" id="A0A415ELA0"/>
<dbReference type="GO" id="GO:0008483">
    <property type="term" value="F:transaminase activity"/>
    <property type="evidence" value="ECO:0007669"/>
    <property type="project" value="UniProtKB-KW"/>
</dbReference>
<dbReference type="GO" id="GO:0005737">
    <property type="term" value="C:cytoplasm"/>
    <property type="evidence" value="ECO:0007669"/>
    <property type="project" value="TreeGrafter"/>
</dbReference>
<accession>A0A415ELA0</accession>
<feature type="domain" description="Aminotransferase class V" evidence="1">
    <location>
        <begin position="52"/>
        <end position="226"/>
    </location>
</feature>
<dbReference type="GO" id="GO:0004124">
    <property type="term" value="F:cysteine synthase activity"/>
    <property type="evidence" value="ECO:0007669"/>
    <property type="project" value="TreeGrafter"/>
</dbReference>
<name>A0A415ELA0_ENTCA</name>
<dbReference type="InterPro" id="IPR015424">
    <property type="entry name" value="PyrdxlP-dep_Trfase"/>
</dbReference>
<comment type="caution">
    <text evidence="3">The sequence shown here is derived from an EMBL/GenBank/DDBJ whole genome shotgun (WGS) entry which is preliminary data.</text>
</comment>
<dbReference type="InterPro" id="IPR006235">
    <property type="entry name" value="OAc-hSer/O-AcSer_sulfhydrylase"/>
</dbReference>
<evidence type="ECO:0000313" key="3">
    <source>
        <dbReference type="EMBL" id="RHK02806.1"/>
    </source>
</evidence>
<feature type="domain" description="YhfS-like C-terminal" evidence="2">
    <location>
        <begin position="256"/>
        <end position="356"/>
    </location>
</feature>
<organism evidence="3 4">
    <name type="scientific">Enterococcus casseliflavus</name>
    <name type="common">Enterococcus flavescens</name>
    <dbReference type="NCBI Taxonomy" id="37734"/>
    <lineage>
        <taxon>Bacteria</taxon>
        <taxon>Bacillati</taxon>
        <taxon>Bacillota</taxon>
        <taxon>Bacilli</taxon>
        <taxon>Lactobacillales</taxon>
        <taxon>Enterococcaceae</taxon>
        <taxon>Enterococcus</taxon>
    </lineage>
</organism>
<dbReference type="GO" id="GO:0003961">
    <property type="term" value="F:O-acetylhomoserine aminocarboxypropyltransferase activity"/>
    <property type="evidence" value="ECO:0007669"/>
    <property type="project" value="TreeGrafter"/>
</dbReference>
<evidence type="ECO:0000259" key="2">
    <source>
        <dbReference type="Pfam" id="PF22475"/>
    </source>
</evidence>
<dbReference type="InterPro" id="IPR000192">
    <property type="entry name" value="Aminotrans_V_dom"/>
</dbReference>
<dbReference type="InterPro" id="IPR054718">
    <property type="entry name" value="YhfS-like_C"/>
</dbReference>
<dbReference type="Pfam" id="PF00266">
    <property type="entry name" value="Aminotran_5"/>
    <property type="match status" value="1"/>
</dbReference>
<keyword evidence="3" id="KW-0808">Transferase</keyword>
<protein>
    <submittedName>
        <fullName evidence="3">Aminotransferase class V-fold PLP-dependent enzyme</fullName>
    </submittedName>
</protein>
<dbReference type="Gene3D" id="3.40.640.10">
    <property type="entry name" value="Type I PLP-dependent aspartate aminotransferase-like (Major domain)"/>
    <property type="match status" value="1"/>
</dbReference>
<dbReference type="InterPro" id="IPR015421">
    <property type="entry name" value="PyrdxlP-dep_Trfase_major"/>
</dbReference>
<dbReference type="Pfam" id="PF22475">
    <property type="entry name" value="YhfS-like_C"/>
    <property type="match status" value="1"/>
</dbReference>
<dbReference type="PANTHER" id="PTHR43797">
    <property type="entry name" value="HOMOCYSTEINE/CYSTEINE SYNTHASE"/>
    <property type="match status" value="1"/>
</dbReference>
<dbReference type="Gene3D" id="3.90.1150.130">
    <property type="match status" value="1"/>
</dbReference>
<gene>
    <name evidence="3" type="ORF">DW084_17750</name>
</gene>
<dbReference type="EMBL" id="QRMZ01000041">
    <property type="protein sequence ID" value="RHK02806.1"/>
    <property type="molecule type" value="Genomic_DNA"/>
</dbReference>
<sequence>METFPLESLSIEEATQMQFRFVDAITRNFSGEEILTRGDLGVVKGLNQPRTTQKVEKVLADFFNAEAAMLVRGSGTNAIRLALYSLLGTNKTLMVHDAPIYPTSKVSIEMLGLKTIFADYNHLEEVKEKLLNNKVDGILIQVTRQKFDDSYDLKSLIAFIRAFDKTIQIITDDNYSALKTKGLGSEFGANLSCFSTFKLLGPEGIGCIVGEKKAIQRLKNDNYSGGGQVQGHEAIDVLKGLIYAPVSLAISAKVSEEVCGRINQQEIGGIEKAFLINAQSKVIVVKLKKPIAKKVIEQATSFGALPNPVGAESKYEFSPLVYRVSGTFRAADPDAEQFMIRINPNRSGADTIMRILKQAMDVVEKEV</sequence>
<keyword evidence="3" id="KW-0032">Aminotransferase</keyword>
<evidence type="ECO:0000259" key="1">
    <source>
        <dbReference type="Pfam" id="PF00266"/>
    </source>
</evidence>
<dbReference type="GO" id="GO:0006535">
    <property type="term" value="P:cysteine biosynthetic process from serine"/>
    <property type="evidence" value="ECO:0007669"/>
    <property type="project" value="TreeGrafter"/>
</dbReference>
<dbReference type="RefSeq" id="WP_086295316.1">
    <property type="nucleotide sequence ID" value="NZ_CABHDD010000004.1"/>
</dbReference>
<evidence type="ECO:0000313" key="4">
    <source>
        <dbReference type="Proteomes" id="UP000286288"/>
    </source>
</evidence>
<dbReference type="PANTHER" id="PTHR43797:SF2">
    <property type="entry name" value="HOMOCYSTEINE_CYSTEINE SYNTHASE"/>
    <property type="match status" value="1"/>
</dbReference>
<dbReference type="Proteomes" id="UP000286288">
    <property type="component" value="Unassembled WGS sequence"/>
</dbReference>
<dbReference type="SUPFAM" id="SSF53383">
    <property type="entry name" value="PLP-dependent transferases"/>
    <property type="match status" value="1"/>
</dbReference>
<reference evidence="3 4" key="1">
    <citation type="submission" date="2018-08" db="EMBL/GenBank/DDBJ databases">
        <title>A genome reference for cultivated species of the human gut microbiota.</title>
        <authorList>
            <person name="Zou Y."/>
            <person name="Xue W."/>
            <person name="Luo G."/>
        </authorList>
    </citation>
    <scope>NUCLEOTIDE SEQUENCE [LARGE SCALE GENOMIC DNA]</scope>
    <source>
        <strain evidence="3 4">AF48-16</strain>
    </source>
</reference>